<reference evidence="1 2" key="1">
    <citation type="journal article" date="2018" name="Mol. Biol. Evol.">
        <title>Broad Genomic Sampling Reveals a Smut Pathogenic Ancestry of the Fungal Clade Ustilaginomycotina.</title>
        <authorList>
            <person name="Kijpornyongpan T."/>
            <person name="Mondo S.J."/>
            <person name="Barry K."/>
            <person name="Sandor L."/>
            <person name="Lee J."/>
            <person name="Lipzen A."/>
            <person name="Pangilinan J."/>
            <person name="LaButti K."/>
            <person name="Hainaut M."/>
            <person name="Henrissat B."/>
            <person name="Grigoriev I.V."/>
            <person name="Spatafora J.W."/>
            <person name="Aime M.C."/>
        </authorList>
    </citation>
    <scope>NUCLEOTIDE SEQUENCE [LARGE SCALE GENOMIC DNA]</scope>
    <source>
        <strain evidence="1 2">MCA 5214</strain>
    </source>
</reference>
<proteinExistence type="predicted"/>
<sequence length="415" mass="45617">MASTSSAVETQKKTEEAILEHVRLLIQVQYSSRLPVRSKRFRWPSDDWLLKVQGPLAQALFDSEETATLADTSYDKTFLKALISRIERAIQAYQEEEHEVDPLLLERYAELMAMPSSSRSAAMSLNPMDRLSSSMPFSSHAPPPDRMVEYWFPCRSNAQGSSSIEDMWRRIRLCEASSALVGSGTTACKTWEAALRLASHLLCHRDELVQPGSRVLELGSGTGLVSMLMAYLMSDNAIEEGAKTAGSVYATDLPVVVASKLQPTIDLNEGISRPQLCSLDWSDPESSSHLLEDVQPTLILGADIVFDPDICQHLVRVLYDALRPRASQPSDGSEPAPQALIASTVRNPSTYSRFLALLDAAGLQTEEVKLDRLEVEPPTTASGADLHGVPTILPFDSGHDEAIEGVVKGLRIWLQ</sequence>
<evidence type="ECO:0000313" key="1">
    <source>
        <dbReference type="EMBL" id="PWN30612.1"/>
    </source>
</evidence>
<evidence type="ECO:0008006" key="3">
    <source>
        <dbReference type="Google" id="ProtNLM"/>
    </source>
</evidence>
<dbReference type="PANTHER" id="PTHR14614:SF130">
    <property type="entry name" value="PROTEIN-LYSINE N-METHYLTRANSFERASE EEF2KMT"/>
    <property type="match status" value="1"/>
</dbReference>
<dbReference type="OrthoDB" id="194386at2759"/>
<dbReference type="Pfam" id="PF10294">
    <property type="entry name" value="Methyltransf_16"/>
    <property type="match status" value="1"/>
</dbReference>
<dbReference type="PANTHER" id="PTHR14614">
    <property type="entry name" value="HEPATOCELLULAR CARCINOMA-ASSOCIATED ANTIGEN"/>
    <property type="match status" value="1"/>
</dbReference>
<protein>
    <recommendedName>
        <fullName evidence="3">S-adenosyl-L-methionine-dependent methyltransferase</fullName>
    </recommendedName>
</protein>
<dbReference type="AlphaFoldDB" id="A0A316UZG3"/>
<gene>
    <name evidence="1" type="ORF">BDZ90DRAFT_257686</name>
</gene>
<keyword evidence="2" id="KW-1185">Reference proteome</keyword>
<organism evidence="1 2">
    <name type="scientific">Jaminaea rosea</name>
    <dbReference type="NCBI Taxonomy" id="1569628"/>
    <lineage>
        <taxon>Eukaryota</taxon>
        <taxon>Fungi</taxon>
        <taxon>Dikarya</taxon>
        <taxon>Basidiomycota</taxon>
        <taxon>Ustilaginomycotina</taxon>
        <taxon>Exobasidiomycetes</taxon>
        <taxon>Microstromatales</taxon>
        <taxon>Microstromatales incertae sedis</taxon>
        <taxon>Jaminaea</taxon>
    </lineage>
</organism>
<dbReference type="STRING" id="1569628.A0A316UZG3"/>
<dbReference type="InterPro" id="IPR029063">
    <property type="entry name" value="SAM-dependent_MTases_sf"/>
</dbReference>
<dbReference type="GeneID" id="37029803"/>
<name>A0A316UZG3_9BASI</name>
<dbReference type="Gene3D" id="3.40.50.150">
    <property type="entry name" value="Vaccinia Virus protein VP39"/>
    <property type="match status" value="1"/>
</dbReference>
<dbReference type="InterPro" id="IPR019410">
    <property type="entry name" value="Methyltransf_16"/>
</dbReference>
<dbReference type="RefSeq" id="XP_025365224.1">
    <property type="nucleotide sequence ID" value="XM_025507980.1"/>
</dbReference>
<dbReference type="EMBL" id="KZ819662">
    <property type="protein sequence ID" value="PWN30612.1"/>
    <property type="molecule type" value="Genomic_DNA"/>
</dbReference>
<dbReference type="SUPFAM" id="SSF53335">
    <property type="entry name" value="S-adenosyl-L-methionine-dependent methyltransferases"/>
    <property type="match status" value="1"/>
</dbReference>
<dbReference type="Proteomes" id="UP000245884">
    <property type="component" value="Unassembled WGS sequence"/>
</dbReference>
<accession>A0A316UZG3</accession>
<dbReference type="GO" id="GO:0008757">
    <property type="term" value="F:S-adenosylmethionine-dependent methyltransferase activity"/>
    <property type="evidence" value="ECO:0007669"/>
    <property type="project" value="UniProtKB-ARBA"/>
</dbReference>
<evidence type="ECO:0000313" key="2">
    <source>
        <dbReference type="Proteomes" id="UP000245884"/>
    </source>
</evidence>
<dbReference type="GO" id="GO:0005737">
    <property type="term" value="C:cytoplasm"/>
    <property type="evidence" value="ECO:0007669"/>
    <property type="project" value="TreeGrafter"/>
</dbReference>